<evidence type="ECO:0000259" key="5">
    <source>
        <dbReference type="Pfam" id="PF00447"/>
    </source>
</evidence>
<evidence type="ECO:0000256" key="3">
    <source>
        <dbReference type="ARBA" id="ARBA00023242"/>
    </source>
</evidence>
<dbReference type="OrthoDB" id="47830at2759"/>
<keyword evidence="2" id="KW-0238">DNA-binding</keyword>
<dbReference type="eggNOG" id="ENOG502SSDF">
    <property type="taxonomic scope" value="Eukaryota"/>
</dbReference>
<evidence type="ECO:0000256" key="2">
    <source>
        <dbReference type="ARBA" id="ARBA00023125"/>
    </source>
</evidence>
<dbReference type="GO" id="GO:0043565">
    <property type="term" value="F:sequence-specific DNA binding"/>
    <property type="evidence" value="ECO:0007669"/>
    <property type="project" value="InterPro"/>
</dbReference>
<dbReference type="Pfam" id="PF00447">
    <property type="entry name" value="HSF_DNA-bind"/>
    <property type="match status" value="1"/>
</dbReference>
<dbReference type="InterPro" id="IPR036390">
    <property type="entry name" value="WH_DNA-bd_sf"/>
</dbReference>
<organism evidence="6 7">
    <name type="scientific">Thalassiosira oceanica</name>
    <name type="common">Marine diatom</name>
    <dbReference type="NCBI Taxonomy" id="159749"/>
    <lineage>
        <taxon>Eukaryota</taxon>
        <taxon>Sar</taxon>
        <taxon>Stramenopiles</taxon>
        <taxon>Ochrophyta</taxon>
        <taxon>Bacillariophyta</taxon>
        <taxon>Coscinodiscophyceae</taxon>
        <taxon>Thalassiosirophycidae</taxon>
        <taxon>Thalassiosirales</taxon>
        <taxon>Thalassiosiraceae</taxon>
        <taxon>Thalassiosira</taxon>
    </lineage>
</organism>
<keyword evidence="7" id="KW-1185">Reference proteome</keyword>
<feature type="region of interest" description="Disordered" evidence="4">
    <location>
        <begin position="130"/>
        <end position="150"/>
    </location>
</feature>
<dbReference type="OMA" id="HCAARER"/>
<dbReference type="GO" id="GO:0005634">
    <property type="term" value="C:nucleus"/>
    <property type="evidence" value="ECO:0007669"/>
    <property type="project" value="UniProtKB-SubCell"/>
</dbReference>
<evidence type="ECO:0000256" key="4">
    <source>
        <dbReference type="SAM" id="MobiDB-lite"/>
    </source>
</evidence>
<comment type="caution">
    <text evidence="6">The sequence shown here is derived from an EMBL/GenBank/DDBJ whole genome shotgun (WGS) entry which is preliminary data.</text>
</comment>
<feature type="domain" description="HSF-type DNA-binding" evidence="5">
    <location>
        <begin position="29"/>
        <end position="112"/>
    </location>
</feature>
<name>K0SDD4_THAOC</name>
<dbReference type="PANTHER" id="PTHR10015:SF206">
    <property type="entry name" value="HSF-TYPE DNA-BINDING DOMAIN-CONTAINING PROTEIN"/>
    <property type="match status" value="1"/>
</dbReference>
<dbReference type="InterPro" id="IPR000232">
    <property type="entry name" value="HSF_DNA-bd"/>
</dbReference>
<proteinExistence type="predicted"/>
<reference evidence="6 7" key="1">
    <citation type="journal article" date="2012" name="Genome Biol.">
        <title>Genome and low-iron response of an oceanic diatom adapted to chronic iron limitation.</title>
        <authorList>
            <person name="Lommer M."/>
            <person name="Specht M."/>
            <person name="Roy A.S."/>
            <person name="Kraemer L."/>
            <person name="Andreson R."/>
            <person name="Gutowska M.A."/>
            <person name="Wolf J."/>
            <person name="Bergner S.V."/>
            <person name="Schilhabel M.B."/>
            <person name="Klostermeier U.C."/>
            <person name="Beiko R.G."/>
            <person name="Rosenstiel P."/>
            <person name="Hippler M."/>
            <person name="Laroche J."/>
        </authorList>
    </citation>
    <scope>NUCLEOTIDE SEQUENCE [LARGE SCALE GENOMIC DNA]</scope>
    <source>
        <strain evidence="6 7">CCMP1005</strain>
    </source>
</reference>
<comment type="subcellular location">
    <subcellularLocation>
        <location evidence="1">Nucleus</location>
    </subcellularLocation>
</comment>
<protein>
    <recommendedName>
        <fullName evidence="5">HSF-type DNA-binding domain-containing protein</fullName>
    </recommendedName>
</protein>
<accession>K0SDD4</accession>
<dbReference type="AlphaFoldDB" id="K0SDD4"/>
<dbReference type="InterPro" id="IPR036388">
    <property type="entry name" value="WH-like_DNA-bd_sf"/>
</dbReference>
<keyword evidence="3" id="KW-0539">Nucleus</keyword>
<evidence type="ECO:0000313" key="7">
    <source>
        <dbReference type="Proteomes" id="UP000266841"/>
    </source>
</evidence>
<evidence type="ECO:0000256" key="1">
    <source>
        <dbReference type="ARBA" id="ARBA00004123"/>
    </source>
</evidence>
<dbReference type="PANTHER" id="PTHR10015">
    <property type="entry name" value="HEAT SHOCK TRANSCRIPTION FACTOR"/>
    <property type="match status" value="1"/>
</dbReference>
<evidence type="ECO:0000313" key="6">
    <source>
        <dbReference type="EMBL" id="EJK63390.1"/>
    </source>
</evidence>
<dbReference type="EMBL" id="AGNL01018274">
    <property type="protein sequence ID" value="EJK63390.1"/>
    <property type="molecule type" value="Genomic_DNA"/>
</dbReference>
<gene>
    <name evidence="6" type="ORF">THAOC_15955</name>
</gene>
<dbReference type="Proteomes" id="UP000266841">
    <property type="component" value="Unassembled WGS sequence"/>
</dbReference>
<dbReference type="SUPFAM" id="SSF46785">
    <property type="entry name" value="Winged helix' DNA-binding domain"/>
    <property type="match status" value="1"/>
</dbReference>
<dbReference type="Gene3D" id="1.10.10.10">
    <property type="entry name" value="Winged helix-like DNA-binding domain superfamily/Winged helix DNA-binding domain"/>
    <property type="match status" value="1"/>
</dbReference>
<dbReference type="GO" id="GO:0003700">
    <property type="term" value="F:DNA-binding transcription factor activity"/>
    <property type="evidence" value="ECO:0007669"/>
    <property type="project" value="InterPro"/>
</dbReference>
<sequence>MFLSQPPHAHPSVALPSLTNDGGAKAIPFLRQLTEMLVHNNDLISFIPGRRLPHETITGQIVVHDRNRVQQELLPVYFNHASFASLRRQLSYFSFQRVGKSRSKGVTYTNENVVDMSDILKLKRRVSTNTKSSSAVSKKQKKSNDDSVTANLPSMTTQHLEHLGVAPDVASAVLSGALHAAKTNGILEIDGANLNRFTAITSAGSGSSISNSFGSNSLDGKSREVLVIKKQKKKKRKSSSYMRILKASEPRSRKDKKRLDRLLSANNVVPFIHLPDRPTENKKKDAELPQCQVAKDKSSGKDAAITALLALGVS</sequence>